<keyword evidence="3" id="KW-1185">Reference proteome</keyword>
<name>A0A5N6J0M5_9EURO</name>
<accession>A0A5N6J0M5</accession>
<dbReference type="EMBL" id="ML732805">
    <property type="protein sequence ID" value="KAB8272462.1"/>
    <property type="molecule type" value="Genomic_DNA"/>
</dbReference>
<reference evidence="2 3" key="1">
    <citation type="submission" date="2019-04" db="EMBL/GenBank/DDBJ databases">
        <title>Fungal friends and foes A comparative genomics study of 23 Aspergillus species from section Flavi.</title>
        <authorList>
            <consortium name="DOE Joint Genome Institute"/>
            <person name="Kjaerbolling I."/>
            <person name="Vesth T.C."/>
            <person name="Frisvad J.C."/>
            <person name="Nybo J.L."/>
            <person name="Theobald S."/>
            <person name="Kildgaard S."/>
            <person name="Petersen T.I."/>
            <person name="Kuo A."/>
            <person name="Sato A."/>
            <person name="Lyhne E.K."/>
            <person name="Kogle M.E."/>
            <person name="Wiebenga A."/>
            <person name="Kun R.S."/>
            <person name="Lubbers R.J."/>
            <person name="Makela M.R."/>
            <person name="Barry K."/>
            <person name="Chovatia M."/>
            <person name="Clum A."/>
            <person name="Daum C."/>
            <person name="Haridas S."/>
            <person name="He G."/>
            <person name="LaButti K."/>
            <person name="Lipzen A."/>
            <person name="Mondo S."/>
            <person name="Pangilinan J."/>
            <person name="Riley R."/>
            <person name="Salamov A."/>
            <person name="Simmons B.A."/>
            <person name="Magnuson J.K."/>
            <person name="Henrissat B."/>
            <person name="Mortensen U.H."/>
            <person name="Larsen T.O."/>
            <person name="De vries R.P."/>
            <person name="Grigoriev I.V."/>
            <person name="Machida M."/>
            <person name="Baker S.E."/>
            <person name="Andersen M.R."/>
        </authorList>
    </citation>
    <scope>NUCLEOTIDE SEQUENCE [LARGE SCALE GENOMIC DNA]</scope>
    <source>
        <strain evidence="2 3">CBS 117635</strain>
    </source>
</reference>
<evidence type="ECO:0000256" key="1">
    <source>
        <dbReference type="SAM" id="MobiDB-lite"/>
    </source>
</evidence>
<evidence type="ECO:0000313" key="3">
    <source>
        <dbReference type="Proteomes" id="UP000326289"/>
    </source>
</evidence>
<sequence>MAEDCKTLCANQVRDHCRGRRSQGCTHVSGKKSPNPTTFSPSAADRPTPLGQRLCSCLSLSTASKKKVPRSPWQRPTDSGAVDITVSVACEQIHIAFSSKSLARVSCKGLSASSIFAVVCYRTISRFCFHYHCISVTMTLLTHDFTETKNADLS</sequence>
<protein>
    <submittedName>
        <fullName evidence="2">Uncharacterized protein</fullName>
    </submittedName>
</protein>
<feature type="region of interest" description="Disordered" evidence="1">
    <location>
        <begin position="20"/>
        <end position="50"/>
    </location>
</feature>
<dbReference type="Proteomes" id="UP000326289">
    <property type="component" value="Unassembled WGS sequence"/>
</dbReference>
<gene>
    <name evidence="2" type="ORF">BDV30DRAFT_128647</name>
</gene>
<evidence type="ECO:0000313" key="2">
    <source>
        <dbReference type="EMBL" id="KAB8272462.1"/>
    </source>
</evidence>
<proteinExistence type="predicted"/>
<dbReference type="AlphaFoldDB" id="A0A5N6J0M5"/>
<organism evidence="2 3">
    <name type="scientific">Aspergillus minisclerotigenes</name>
    <dbReference type="NCBI Taxonomy" id="656917"/>
    <lineage>
        <taxon>Eukaryota</taxon>
        <taxon>Fungi</taxon>
        <taxon>Dikarya</taxon>
        <taxon>Ascomycota</taxon>
        <taxon>Pezizomycotina</taxon>
        <taxon>Eurotiomycetes</taxon>
        <taxon>Eurotiomycetidae</taxon>
        <taxon>Eurotiales</taxon>
        <taxon>Aspergillaceae</taxon>
        <taxon>Aspergillus</taxon>
        <taxon>Aspergillus subgen. Circumdati</taxon>
    </lineage>
</organism>
<feature type="compositionally biased region" description="Polar residues" evidence="1">
    <location>
        <begin position="32"/>
        <end position="41"/>
    </location>
</feature>